<gene>
    <name evidence="2" type="ORF">GCM10022247_19570</name>
</gene>
<dbReference type="InterPro" id="IPR036291">
    <property type="entry name" value="NAD(P)-bd_dom_sf"/>
</dbReference>
<dbReference type="InterPro" id="IPR003781">
    <property type="entry name" value="CoA-bd"/>
</dbReference>
<evidence type="ECO:0000313" key="3">
    <source>
        <dbReference type="Proteomes" id="UP001501747"/>
    </source>
</evidence>
<proteinExistence type="predicted"/>
<evidence type="ECO:0000313" key="2">
    <source>
        <dbReference type="EMBL" id="GAA3999379.1"/>
    </source>
</evidence>
<name>A0ABP7RM01_9PSEU</name>
<sequence>MMEQVLRSMRTIAVVGASDRPERASHGVASYLQRAGFHVIAVNPKLSGELFGNPVHAALEDIPSPIDVVDVFRRPEDVPPVVDSAIRVGAKAVWLQLGITHPEAEAKARAAGLAVISDHCLKVEHARLVP</sequence>
<dbReference type="Gene3D" id="3.40.50.720">
    <property type="entry name" value="NAD(P)-binding Rossmann-like Domain"/>
    <property type="match status" value="1"/>
</dbReference>
<comment type="caution">
    <text evidence="2">The sequence shown here is derived from an EMBL/GenBank/DDBJ whole genome shotgun (WGS) entry which is preliminary data.</text>
</comment>
<feature type="domain" description="CoA-binding" evidence="1">
    <location>
        <begin position="5"/>
        <end position="99"/>
    </location>
</feature>
<dbReference type="PANTHER" id="PTHR33303:SF2">
    <property type="entry name" value="COA-BINDING DOMAIN-CONTAINING PROTEIN"/>
    <property type="match status" value="1"/>
</dbReference>
<dbReference type="SMART" id="SM00881">
    <property type="entry name" value="CoA_binding"/>
    <property type="match status" value="1"/>
</dbReference>
<organism evidence="2 3">
    <name type="scientific">Allokutzneria multivorans</name>
    <dbReference type="NCBI Taxonomy" id="1142134"/>
    <lineage>
        <taxon>Bacteria</taxon>
        <taxon>Bacillati</taxon>
        <taxon>Actinomycetota</taxon>
        <taxon>Actinomycetes</taxon>
        <taxon>Pseudonocardiales</taxon>
        <taxon>Pseudonocardiaceae</taxon>
        <taxon>Allokutzneria</taxon>
    </lineage>
</organism>
<dbReference type="EMBL" id="BAABAL010000006">
    <property type="protein sequence ID" value="GAA3999379.1"/>
    <property type="molecule type" value="Genomic_DNA"/>
</dbReference>
<reference evidence="3" key="1">
    <citation type="journal article" date="2019" name="Int. J. Syst. Evol. Microbiol.">
        <title>The Global Catalogue of Microorganisms (GCM) 10K type strain sequencing project: providing services to taxonomists for standard genome sequencing and annotation.</title>
        <authorList>
            <consortium name="The Broad Institute Genomics Platform"/>
            <consortium name="The Broad Institute Genome Sequencing Center for Infectious Disease"/>
            <person name="Wu L."/>
            <person name="Ma J."/>
        </authorList>
    </citation>
    <scope>NUCLEOTIDE SEQUENCE [LARGE SCALE GENOMIC DNA]</scope>
    <source>
        <strain evidence="3">JCM 17342</strain>
    </source>
</reference>
<dbReference type="Proteomes" id="UP001501747">
    <property type="component" value="Unassembled WGS sequence"/>
</dbReference>
<dbReference type="SUPFAM" id="SSF51735">
    <property type="entry name" value="NAD(P)-binding Rossmann-fold domains"/>
    <property type="match status" value="1"/>
</dbReference>
<protein>
    <submittedName>
        <fullName evidence="2">CoA-binding protein</fullName>
    </submittedName>
</protein>
<dbReference type="Pfam" id="PF13380">
    <property type="entry name" value="CoA_binding_2"/>
    <property type="match status" value="1"/>
</dbReference>
<evidence type="ECO:0000259" key="1">
    <source>
        <dbReference type="SMART" id="SM00881"/>
    </source>
</evidence>
<dbReference type="PANTHER" id="PTHR33303">
    <property type="entry name" value="CYTOPLASMIC PROTEIN-RELATED"/>
    <property type="match status" value="1"/>
</dbReference>
<keyword evidence="3" id="KW-1185">Reference proteome</keyword>
<accession>A0ABP7RM01</accession>